<dbReference type="Pfam" id="PF00753">
    <property type="entry name" value="Lactamase_B"/>
    <property type="match status" value="1"/>
</dbReference>
<dbReference type="RefSeq" id="WP_055217217.1">
    <property type="nucleotide sequence ID" value="NZ_CZBI01000001.1"/>
</dbReference>
<dbReference type="InterPro" id="IPR050855">
    <property type="entry name" value="NDM-1-like"/>
</dbReference>
<dbReference type="PANTHER" id="PTHR42951:SF17">
    <property type="entry name" value="METALLO-BETA-LACTAMASE DOMAIN-CONTAINING PROTEIN"/>
    <property type="match status" value="1"/>
</dbReference>
<dbReference type="AlphaFoldDB" id="A0A174NXH7"/>
<name>A0A174NXH7_BACT4</name>
<sequence length="228" mass="25779">MKITYNSTNYYLEPCDSGFLLIDAGWYGKGEVFRKELNLLGIKPEQIKYILLTHHHHDHSAIVEELKISTNAKLIVHEKQIPYLKTGVTNDENIKQYNWVLWIIDKLTKPFVKYKYPPISINNSDIIIDTDANNNVLRSIGISGKIISTPGHSSDSISVLLDNGIAYVGDLAMNMSSMKLIGKIPLPIEAEDFEQVKSSMKRLVDLGCIKFYPSHGDVIVKEMIECII</sequence>
<dbReference type="SMART" id="SM00849">
    <property type="entry name" value="Lactamase_B"/>
    <property type="match status" value="1"/>
</dbReference>
<dbReference type="GO" id="GO:0016787">
    <property type="term" value="F:hydrolase activity"/>
    <property type="evidence" value="ECO:0007669"/>
    <property type="project" value="UniProtKB-KW"/>
</dbReference>
<evidence type="ECO:0000313" key="2">
    <source>
        <dbReference type="EMBL" id="CUP51318.1"/>
    </source>
</evidence>
<dbReference type="InterPro" id="IPR036866">
    <property type="entry name" value="RibonucZ/Hydroxyglut_hydro"/>
</dbReference>
<proteinExistence type="predicted"/>
<reference evidence="2 3" key="1">
    <citation type="submission" date="2015-09" db="EMBL/GenBank/DDBJ databases">
        <authorList>
            <consortium name="Pathogen Informatics"/>
        </authorList>
    </citation>
    <scope>NUCLEOTIDE SEQUENCE [LARGE SCALE GENOMIC DNA]</scope>
    <source>
        <strain evidence="2 3">2789STDY5834945</strain>
    </source>
</reference>
<dbReference type="EMBL" id="CZBI01000001">
    <property type="protein sequence ID" value="CUP51318.1"/>
    <property type="molecule type" value="Genomic_DNA"/>
</dbReference>
<protein>
    <submittedName>
        <fullName evidence="2">Hydroxyacylglutathione hydrolase</fullName>
    </submittedName>
</protein>
<dbReference type="SUPFAM" id="SSF56281">
    <property type="entry name" value="Metallo-hydrolase/oxidoreductase"/>
    <property type="match status" value="1"/>
</dbReference>
<keyword evidence="2" id="KW-0378">Hydrolase</keyword>
<dbReference type="InterPro" id="IPR001279">
    <property type="entry name" value="Metallo-B-lactamas"/>
</dbReference>
<gene>
    <name evidence="2" type="ORF">ERS852557_00841</name>
</gene>
<organism evidence="2 3">
    <name type="scientific">Bacteroides thetaiotaomicron</name>
    <dbReference type="NCBI Taxonomy" id="818"/>
    <lineage>
        <taxon>Bacteria</taxon>
        <taxon>Pseudomonadati</taxon>
        <taxon>Bacteroidota</taxon>
        <taxon>Bacteroidia</taxon>
        <taxon>Bacteroidales</taxon>
        <taxon>Bacteroidaceae</taxon>
        <taxon>Bacteroides</taxon>
    </lineage>
</organism>
<dbReference type="PANTHER" id="PTHR42951">
    <property type="entry name" value="METALLO-BETA-LACTAMASE DOMAIN-CONTAINING"/>
    <property type="match status" value="1"/>
</dbReference>
<accession>A0A174NXH7</accession>
<feature type="domain" description="Metallo-beta-lactamase" evidence="1">
    <location>
        <begin position="6"/>
        <end position="215"/>
    </location>
</feature>
<dbReference type="Proteomes" id="UP000095541">
    <property type="component" value="Unassembled WGS sequence"/>
</dbReference>
<evidence type="ECO:0000313" key="3">
    <source>
        <dbReference type="Proteomes" id="UP000095541"/>
    </source>
</evidence>
<evidence type="ECO:0000259" key="1">
    <source>
        <dbReference type="SMART" id="SM00849"/>
    </source>
</evidence>
<dbReference type="Gene3D" id="3.60.15.10">
    <property type="entry name" value="Ribonuclease Z/Hydroxyacylglutathione hydrolase-like"/>
    <property type="match status" value="1"/>
</dbReference>